<protein>
    <submittedName>
        <fullName evidence="1">Uncharacterized protein</fullName>
    </submittedName>
</protein>
<proteinExistence type="predicted"/>
<reference evidence="1" key="1">
    <citation type="journal article" date="2021" name="Proc. Natl. Acad. Sci. U.S.A.">
        <title>A Catalog of Tens of Thousands of Viruses from Human Metagenomes Reveals Hidden Associations with Chronic Diseases.</title>
        <authorList>
            <person name="Tisza M.J."/>
            <person name="Buck C.B."/>
        </authorList>
    </citation>
    <scope>NUCLEOTIDE SEQUENCE</scope>
    <source>
        <strain evidence="1">CtGa111</strain>
    </source>
</reference>
<dbReference type="EMBL" id="BK016245">
    <property type="protein sequence ID" value="DAG04816.1"/>
    <property type="molecule type" value="Genomic_DNA"/>
</dbReference>
<evidence type="ECO:0000313" key="1">
    <source>
        <dbReference type="EMBL" id="DAG04816.1"/>
    </source>
</evidence>
<sequence length="53" mass="6127">MIKLKIEIDVKEFATLLDYLKGQRDPTYNVKNFADAILLNVSNKSSEHFNCHT</sequence>
<organism evidence="1">
    <name type="scientific">Siphoviridae sp. ctGa111</name>
    <dbReference type="NCBI Taxonomy" id="2825413"/>
    <lineage>
        <taxon>Viruses</taxon>
        <taxon>Duplodnaviria</taxon>
        <taxon>Heunggongvirae</taxon>
        <taxon>Uroviricota</taxon>
        <taxon>Caudoviricetes</taxon>
    </lineage>
</organism>
<accession>A0A8S5VDR4</accession>
<name>A0A8S5VDR4_9CAUD</name>